<keyword evidence="7" id="KW-1133">Transmembrane helix</keyword>
<comment type="caution">
    <text evidence="12">The sequence shown here is derived from an EMBL/GenBank/DDBJ whole genome shotgun (WGS) entry which is preliminary data.</text>
</comment>
<dbReference type="GO" id="GO:0005506">
    <property type="term" value="F:iron ion binding"/>
    <property type="evidence" value="ECO:0007669"/>
    <property type="project" value="InterPro"/>
</dbReference>
<evidence type="ECO:0000256" key="1">
    <source>
        <dbReference type="ARBA" id="ARBA00001971"/>
    </source>
</evidence>
<name>A0A9P7ST77_9HYPO</name>
<accession>A0A9P7ST77</accession>
<dbReference type="Gene3D" id="1.10.630.10">
    <property type="entry name" value="Cytochrome P450"/>
    <property type="match status" value="1"/>
</dbReference>
<organism evidence="12 13">
    <name type="scientific">Claviceps pusilla</name>
    <dbReference type="NCBI Taxonomy" id="123648"/>
    <lineage>
        <taxon>Eukaryota</taxon>
        <taxon>Fungi</taxon>
        <taxon>Dikarya</taxon>
        <taxon>Ascomycota</taxon>
        <taxon>Pezizomycotina</taxon>
        <taxon>Sordariomycetes</taxon>
        <taxon>Hypocreomycetidae</taxon>
        <taxon>Hypocreales</taxon>
        <taxon>Clavicipitaceae</taxon>
        <taxon>Claviceps</taxon>
    </lineage>
</organism>
<evidence type="ECO:0000256" key="11">
    <source>
        <dbReference type="ARBA" id="ARBA00023136"/>
    </source>
</evidence>
<dbReference type="InterPro" id="IPR036396">
    <property type="entry name" value="Cyt_P450_sf"/>
</dbReference>
<reference evidence="12" key="1">
    <citation type="journal article" date="2020" name="bioRxiv">
        <title>Whole genome comparisons of ergot fungi reveals the divergence and evolution of species within the genus Claviceps are the result of varying mechanisms driving genome evolution and host range expansion.</title>
        <authorList>
            <person name="Wyka S.A."/>
            <person name="Mondo S.J."/>
            <person name="Liu M."/>
            <person name="Dettman J."/>
            <person name="Nalam V."/>
            <person name="Broders K.D."/>
        </authorList>
    </citation>
    <scope>NUCLEOTIDE SEQUENCE</scope>
    <source>
        <strain evidence="12">CCC 602</strain>
    </source>
</reference>
<dbReference type="GO" id="GO:0016020">
    <property type="term" value="C:membrane"/>
    <property type="evidence" value="ECO:0007669"/>
    <property type="project" value="UniProtKB-SubCell"/>
</dbReference>
<dbReference type="OrthoDB" id="1470350at2759"/>
<evidence type="ECO:0000256" key="2">
    <source>
        <dbReference type="ARBA" id="ARBA00004167"/>
    </source>
</evidence>
<dbReference type="GO" id="GO:0020037">
    <property type="term" value="F:heme binding"/>
    <property type="evidence" value="ECO:0007669"/>
    <property type="project" value="InterPro"/>
</dbReference>
<dbReference type="GO" id="GO:0004497">
    <property type="term" value="F:monooxygenase activity"/>
    <property type="evidence" value="ECO:0007669"/>
    <property type="project" value="UniProtKB-KW"/>
</dbReference>
<dbReference type="Pfam" id="PF00067">
    <property type="entry name" value="p450"/>
    <property type="match status" value="1"/>
</dbReference>
<keyword evidence="13" id="KW-1185">Reference proteome</keyword>
<dbReference type="PANTHER" id="PTHR24287">
    <property type="entry name" value="P450, PUTATIVE (EUROFUNG)-RELATED"/>
    <property type="match status" value="1"/>
</dbReference>
<evidence type="ECO:0000256" key="5">
    <source>
        <dbReference type="ARBA" id="ARBA00022692"/>
    </source>
</evidence>
<comment type="similarity">
    <text evidence="3">Belongs to the cytochrome P450 family.</text>
</comment>
<dbReference type="PANTHER" id="PTHR24287:SF5">
    <property type="entry name" value="P450, PUTATIVE (EUROFUNG)-RELATED"/>
    <property type="match status" value="1"/>
</dbReference>
<evidence type="ECO:0000256" key="4">
    <source>
        <dbReference type="ARBA" id="ARBA00022617"/>
    </source>
</evidence>
<evidence type="ECO:0000313" key="13">
    <source>
        <dbReference type="Proteomes" id="UP000748025"/>
    </source>
</evidence>
<keyword evidence="8" id="KW-0560">Oxidoreductase</keyword>
<dbReference type="Proteomes" id="UP000748025">
    <property type="component" value="Unassembled WGS sequence"/>
</dbReference>
<dbReference type="InterPro" id="IPR001128">
    <property type="entry name" value="Cyt_P450"/>
</dbReference>
<evidence type="ECO:0000256" key="3">
    <source>
        <dbReference type="ARBA" id="ARBA00010617"/>
    </source>
</evidence>
<proteinExistence type="inferred from homology"/>
<dbReference type="SUPFAM" id="SSF48264">
    <property type="entry name" value="Cytochrome P450"/>
    <property type="match status" value="1"/>
</dbReference>
<dbReference type="PRINTS" id="PR00464">
    <property type="entry name" value="EP450II"/>
</dbReference>
<comment type="cofactor">
    <cofactor evidence="1">
        <name>heme</name>
        <dbReference type="ChEBI" id="CHEBI:30413"/>
    </cofactor>
</comment>
<comment type="subcellular location">
    <subcellularLocation>
        <location evidence="2">Membrane</location>
        <topology evidence="2">Single-pass membrane protein</topology>
    </subcellularLocation>
</comment>
<evidence type="ECO:0000256" key="7">
    <source>
        <dbReference type="ARBA" id="ARBA00022989"/>
    </source>
</evidence>
<protein>
    <recommendedName>
        <fullName evidence="14">P450 monooxygenase</fullName>
    </recommendedName>
</protein>
<dbReference type="InterPro" id="IPR002402">
    <property type="entry name" value="Cyt_P450_E_grp-II"/>
</dbReference>
<evidence type="ECO:0000256" key="10">
    <source>
        <dbReference type="ARBA" id="ARBA00023033"/>
    </source>
</evidence>
<dbReference type="AlphaFoldDB" id="A0A9P7ST77"/>
<dbReference type="InterPro" id="IPR047146">
    <property type="entry name" value="Cyt_P450_E_CYP52_fungi"/>
</dbReference>
<sequence>INNDLLDYFNATLSNNKPTCLHAIEVSILGRRIIVTRDTEHIKAVLTSKFAQFGKGPQFHQIWEGFLGDSIFTTDGKQWQASRALIRPMFARERVRDLEIFSRWTDTLLEHIPRDGATVDMCDLFYRMTLDVTTDFLLGASVGSLNK</sequence>
<dbReference type="GO" id="GO:0016705">
    <property type="term" value="F:oxidoreductase activity, acting on paired donors, with incorporation or reduction of molecular oxygen"/>
    <property type="evidence" value="ECO:0007669"/>
    <property type="project" value="InterPro"/>
</dbReference>
<keyword evidence="6" id="KW-0479">Metal-binding</keyword>
<keyword evidence="4" id="KW-0349">Heme</keyword>
<keyword evidence="9" id="KW-0408">Iron</keyword>
<evidence type="ECO:0000256" key="9">
    <source>
        <dbReference type="ARBA" id="ARBA00023004"/>
    </source>
</evidence>
<dbReference type="EMBL" id="SRPW01003764">
    <property type="protein sequence ID" value="KAG5986128.1"/>
    <property type="molecule type" value="Genomic_DNA"/>
</dbReference>
<evidence type="ECO:0000256" key="8">
    <source>
        <dbReference type="ARBA" id="ARBA00023002"/>
    </source>
</evidence>
<evidence type="ECO:0008006" key="14">
    <source>
        <dbReference type="Google" id="ProtNLM"/>
    </source>
</evidence>
<evidence type="ECO:0000313" key="12">
    <source>
        <dbReference type="EMBL" id="KAG5986128.1"/>
    </source>
</evidence>
<feature type="non-terminal residue" evidence="12">
    <location>
        <position position="1"/>
    </location>
</feature>
<evidence type="ECO:0000256" key="6">
    <source>
        <dbReference type="ARBA" id="ARBA00022723"/>
    </source>
</evidence>
<keyword evidence="11" id="KW-0472">Membrane</keyword>
<keyword evidence="10" id="KW-0503">Monooxygenase</keyword>
<gene>
    <name evidence="12" type="ORF">E4U43_005649</name>
</gene>
<keyword evidence="5" id="KW-0812">Transmembrane</keyword>